<evidence type="ECO:0000313" key="7">
    <source>
        <dbReference type="Proteomes" id="UP000232188"/>
    </source>
</evidence>
<keyword evidence="1 2" id="KW-0129">CBS domain</keyword>
<dbReference type="Pfam" id="PF00571">
    <property type="entry name" value="CBS"/>
    <property type="match status" value="2"/>
</dbReference>
<evidence type="ECO:0000313" key="5">
    <source>
        <dbReference type="EMBL" id="PJZ60709.1"/>
    </source>
</evidence>
<feature type="domain" description="CBS" evidence="3">
    <location>
        <begin position="86"/>
        <end position="143"/>
    </location>
</feature>
<dbReference type="Proteomes" id="UP000232149">
    <property type="component" value="Unassembled WGS sequence"/>
</dbReference>
<evidence type="ECO:0000313" key="6">
    <source>
        <dbReference type="Proteomes" id="UP000232149"/>
    </source>
</evidence>
<dbReference type="InterPro" id="IPR000644">
    <property type="entry name" value="CBS_dom"/>
</dbReference>
<feature type="domain" description="CBS" evidence="3">
    <location>
        <begin position="11"/>
        <end position="69"/>
    </location>
</feature>
<gene>
    <name evidence="5" type="ORF">CH376_16965</name>
    <name evidence="4" type="ORF">CH380_08580</name>
</gene>
<evidence type="ECO:0000313" key="4">
    <source>
        <dbReference type="EMBL" id="PJZ53639.1"/>
    </source>
</evidence>
<name>A0A2M9YQ35_9LEPT</name>
<dbReference type="Proteomes" id="UP000232188">
    <property type="component" value="Unassembled WGS sequence"/>
</dbReference>
<reference evidence="6 7" key="1">
    <citation type="submission" date="2017-07" db="EMBL/GenBank/DDBJ databases">
        <title>Leptospira spp. isolated from tropical soils.</title>
        <authorList>
            <person name="Thibeaux R."/>
            <person name="Iraola G."/>
            <person name="Ferres I."/>
            <person name="Bierque E."/>
            <person name="Girault D."/>
            <person name="Soupe-Gilbert M.-E."/>
            <person name="Picardeau M."/>
            <person name="Goarant C."/>
        </authorList>
    </citation>
    <scope>NUCLEOTIDE SEQUENCE [LARGE SCALE GENOMIC DNA]</scope>
    <source>
        <strain evidence="4 7">FH2-B-C1</strain>
        <strain evidence="5 6">FH2-B-D1</strain>
    </source>
</reference>
<keyword evidence="6" id="KW-1185">Reference proteome</keyword>
<dbReference type="PANTHER" id="PTHR43080">
    <property type="entry name" value="CBS DOMAIN-CONTAINING PROTEIN CBSX3, MITOCHONDRIAL"/>
    <property type="match status" value="1"/>
</dbReference>
<dbReference type="RefSeq" id="WP_100785333.1">
    <property type="nucleotide sequence ID" value="NZ_NPDU01000052.1"/>
</dbReference>
<dbReference type="CDD" id="cd04584">
    <property type="entry name" value="CBS_pair_AcuB_like"/>
    <property type="match status" value="1"/>
</dbReference>
<dbReference type="PANTHER" id="PTHR43080:SF2">
    <property type="entry name" value="CBS DOMAIN-CONTAINING PROTEIN"/>
    <property type="match status" value="1"/>
</dbReference>
<dbReference type="SMART" id="SM00116">
    <property type="entry name" value="CBS"/>
    <property type="match status" value="2"/>
</dbReference>
<sequence>MDLNKPLKQVMTTRIITVNLEDPVARIGKIFDNLEFHHLLVIDDQKKLIGVISDRDYLKAISPFIGTRLERVQDDLTKKKTASQLMSAFLITASADQTVRYAIELMMRYKISCLPVMDGHGEIAGIVTTRDILKEALVIPQDSTP</sequence>
<dbReference type="Gene3D" id="3.10.580.10">
    <property type="entry name" value="CBS-domain"/>
    <property type="match status" value="1"/>
</dbReference>
<dbReference type="EMBL" id="NPDU01000052">
    <property type="protein sequence ID" value="PJZ60709.1"/>
    <property type="molecule type" value="Genomic_DNA"/>
</dbReference>
<accession>A0A2M9YQ35</accession>
<dbReference type="InterPro" id="IPR051257">
    <property type="entry name" value="Diverse_CBS-Domain"/>
</dbReference>
<protein>
    <recommendedName>
        <fullName evidence="3">CBS domain-containing protein</fullName>
    </recommendedName>
</protein>
<dbReference type="AlphaFoldDB" id="A0A2M9YQ35"/>
<dbReference type="EMBL" id="NPDV01000006">
    <property type="protein sequence ID" value="PJZ53639.1"/>
    <property type="molecule type" value="Genomic_DNA"/>
</dbReference>
<evidence type="ECO:0000259" key="3">
    <source>
        <dbReference type="PROSITE" id="PS51371"/>
    </source>
</evidence>
<organism evidence="4 7">
    <name type="scientific">Leptospira adleri</name>
    <dbReference type="NCBI Taxonomy" id="2023186"/>
    <lineage>
        <taxon>Bacteria</taxon>
        <taxon>Pseudomonadati</taxon>
        <taxon>Spirochaetota</taxon>
        <taxon>Spirochaetia</taxon>
        <taxon>Leptospirales</taxon>
        <taxon>Leptospiraceae</taxon>
        <taxon>Leptospira</taxon>
    </lineage>
</organism>
<comment type="caution">
    <text evidence="4">The sequence shown here is derived from an EMBL/GenBank/DDBJ whole genome shotgun (WGS) entry which is preliminary data.</text>
</comment>
<dbReference type="PROSITE" id="PS51371">
    <property type="entry name" value="CBS"/>
    <property type="match status" value="2"/>
</dbReference>
<evidence type="ECO:0000256" key="1">
    <source>
        <dbReference type="ARBA" id="ARBA00023122"/>
    </source>
</evidence>
<proteinExistence type="predicted"/>
<evidence type="ECO:0000256" key="2">
    <source>
        <dbReference type="PROSITE-ProRule" id="PRU00703"/>
    </source>
</evidence>
<dbReference type="InterPro" id="IPR046342">
    <property type="entry name" value="CBS_dom_sf"/>
</dbReference>
<dbReference type="SUPFAM" id="SSF54631">
    <property type="entry name" value="CBS-domain pair"/>
    <property type="match status" value="1"/>
</dbReference>